<evidence type="ECO:0000313" key="2">
    <source>
        <dbReference type="Proteomes" id="UP000078492"/>
    </source>
</evidence>
<evidence type="ECO:0000313" key="1">
    <source>
        <dbReference type="EMBL" id="KYN21206.1"/>
    </source>
</evidence>
<dbReference type="AlphaFoldDB" id="A0A151J8P8"/>
<reference evidence="1 2" key="1">
    <citation type="submission" date="2015-09" db="EMBL/GenBank/DDBJ databases">
        <title>Trachymyrmex cornetzi WGS genome.</title>
        <authorList>
            <person name="Nygaard S."/>
            <person name="Hu H."/>
            <person name="Boomsma J."/>
            <person name="Zhang G."/>
        </authorList>
    </citation>
    <scope>NUCLEOTIDE SEQUENCE [LARGE SCALE GENOMIC DNA]</scope>
    <source>
        <strain evidence="1">Tcor2-1</strain>
        <tissue evidence="1">Whole body</tissue>
    </source>
</reference>
<accession>A0A151J8P8</accession>
<proteinExistence type="predicted"/>
<sequence length="99" mass="11711">MYLALHHPSDILDLSAEQLQYISKVVLLRVYGNYIDYVWNKLPGHLKVDSEVRTYRRSDEHYNQPWQRTHIDGPAPKIKDCSECQPRNWCDISGTVLRR</sequence>
<keyword evidence="2" id="KW-1185">Reference proteome</keyword>
<organism evidence="1 2">
    <name type="scientific">Trachymyrmex cornetzi</name>
    <dbReference type="NCBI Taxonomy" id="471704"/>
    <lineage>
        <taxon>Eukaryota</taxon>
        <taxon>Metazoa</taxon>
        <taxon>Ecdysozoa</taxon>
        <taxon>Arthropoda</taxon>
        <taxon>Hexapoda</taxon>
        <taxon>Insecta</taxon>
        <taxon>Pterygota</taxon>
        <taxon>Neoptera</taxon>
        <taxon>Endopterygota</taxon>
        <taxon>Hymenoptera</taxon>
        <taxon>Apocrita</taxon>
        <taxon>Aculeata</taxon>
        <taxon>Formicoidea</taxon>
        <taxon>Formicidae</taxon>
        <taxon>Myrmicinae</taxon>
        <taxon>Trachymyrmex</taxon>
    </lineage>
</organism>
<dbReference type="EMBL" id="KQ979500">
    <property type="protein sequence ID" value="KYN21206.1"/>
    <property type="molecule type" value="Genomic_DNA"/>
</dbReference>
<name>A0A151J8P8_9HYME</name>
<gene>
    <name evidence="1" type="ORF">ALC57_06422</name>
</gene>
<dbReference type="Proteomes" id="UP000078492">
    <property type="component" value="Unassembled WGS sequence"/>
</dbReference>
<protein>
    <submittedName>
        <fullName evidence="1">Uncharacterized protein</fullName>
    </submittedName>
</protein>